<keyword evidence="5" id="KW-0239">DNA-directed DNA polymerase</keyword>
<sequence length="826" mass="93306">MVDSDLSTLNRGRVIEHVKEMYGNVCKVQTLGYTKDPDKPSAGKEAVLKAWQALFNKYKDNAPMIPCEEQGGLMIDPSWEYNPKFKTEASKYVESSIDDLQDAPISLNEEQKAELIDVAKHFCGRIDKIGVHASAVLVTPDDLVNYTPVEGCYSNDTSTKKREYIRTACYSFHELEQRGNLKLDLLGLNTLDLIDKCMKYIGNDMNLDDIPMDDVKAYEMYSNGNLDGVFQMESPGMRKVAKELHVSCFDDVAALVALYRPGPLDSGMMQQYIDGKNGAAVDYLCDAYKEVTKNTFGVIVYQEQCMKLAMKMAGYSLGEADMLRKVIGRKEMTKIDAAVKEFITRCMKHGYSHEVAEKVGMQIKAAGRYLFNKCLSGRECVVMHTGARTKRSIRELYRFFHDDKYNKRQLDPWNVNGVKACSMDNDGKMVENYIVDVRESGIMPVFILVTESGKQVRCTLNHKIPTPDGTKLLVELSVGDSVYVSDVLNTHIEKVSAISYECDEMCYDVEMDDPYHNFVTSNGIVVCNSHSVAYGRLSYKTAYLKAHYPVQFMCALLNTKDKQEDILPYVANCKAMGIRILPPSLFEGNREWEIVGNNAIRVGLTYIKGVGKKLVTEKYGAFNDREMLTTWKDIVAYNSSDVVKSLISAGALDFLKKSRGWMMGNLLETQRFTKRMAQCEERFNYYRDQYDNATNDKDKARAIRMANQWNDKINATILHEKPEVSFDNAAGEMKVLGFSFSSLPDILTGIASSVHEITTKNGNKMALVTFKTDYGDFKGSIAPFLWGQGKTRYGRSKLFVVQGKTYDFMLKKNGQYTDIVDVKEVC</sequence>
<evidence type="ECO:0000256" key="1">
    <source>
        <dbReference type="ARBA" id="ARBA00012417"/>
    </source>
</evidence>
<dbReference type="SMART" id="SM00306">
    <property type="entry name" value="HintN"/>
    <property type="match status" value="1"/>
</dbReference>
<dbReference type="CDD" id="cd00081">
    <property type="entry name" value="Hint"/>
    <property type="match status" value="1"/>
</dbReference>
<dbReference type="PATRIC" id="fig|500635.8.peg.111"/>
<dbReference type="InterPro" id="IPR036844">
    <property type="entry name" value="Hint_dom_sf"/>
</dbReference>
<reference evidence="8" key="1">
    <citation type="submission" date="2009-09" db="EMBL/GenBank/DDBJ databases">
        <authorList>
            <person name="Weinstock G."/>
            <person name="Sodergren E."/>
            <person name="Clifton S."/>
            <person name="Fulton L."/>
            <person name="Fulton B."/>
            <person name="Courtney L."/>
            <person name="Fronick C."/>
            <person name="Harrison M."/>
            <person name="Strong C."/>
            <person name="Farmer C."/>
            <person name="Delahaunty K."/>
            <person name="Markovic C."/>
            <person name="Hall O."/>
            <person name="Minx P."/>
            <person name="Tomlinson C."/>
            <person name="Mitreva M."/>
            <person name="Nelson J."/>
            <person name="Hou S."/>
            <person name="Wollam A."/>
            <person name="Pepin K.H."/>
            <person name="Johnson M."/>
            <person name="Bhonagiri V."/>
            <person name="Nash W.E."/>
            <person name="Warren W."/>
            <person name="Chinwalla A."/>
            <person name="Mardis E.R."/>
            <person name="Wilson R.K."/>
        </authorList>
    </citation>
    <scope>NUCLEOTIDE SEQUENCE [LARGE SCALE GENOMIC DNA]</scope>
    <source>
        <strain evidence="8">DSM 20544</strain>
    </source>
</reference>
<feature type="domain" description="Hint" evidence="7">
    <location>
        <begin position="372"/>
        <end position="486"/>
    </location>
</feature>
<comment type="catalytic activity">
    <reaction evidence="6">
        <text>DNA(n) + a 2'-deoxyribonucleoside 5'-triphosphate = DNA(n+1) + diphosphate</text>
        <dbReference type="Rhea" id="RHEA:22508"/>
        <dbReference type="Rhea" id="RHEA-COMP:17339"/>
        <dbReference type="Rhea" id="RHEA-COMP:17340"/>
        <dbReference type="ChEBI" id="CHEBI:33019"/>
        <dbReference type="ChEBI" id="CHEBI:61560"/>
        <dbReference type="ChEBI" id="CHEBI:173112"/>
        <dbReference type="EC" id="2.7.7.7"/>
    </reaction>
</comment>
<keyword evidence="2 8" id="KW-0808">Transferase</keyword>
<evidence type="ECO:0000313" key="9">
    <source>
        <dbReference type="Proteomes" id="UP000003671"/>
    </source>
</evidence>
<gene>
    <name evidence="8" type="ORF">MITSMUL_03189</name>
</gene>
<dbReference type="InterPro" id="IPR011708">
    <property type="entry name" value="DNA_pol3_alpha_NTPase_dom"/>
</dbReference>
<dbReference type="Gene3D" id="2.170.16.10">
    <property type="entry name" value="Hedgehog/Intein (Hint) domain"/>
    <property type="match status" value="1"/>
</dbReference>
<dbReference type="InterPro" id="IPR003587">
    <property type="entry name" value="Hint_dom_N"/>
</dbReference>
<dbReference type="InterPro" id="IPR004805">
    <property type="entry name" value="DnaE2/DnaE/PolC"/>
</dbReference>
<keyword evidence="9" id="KW-1185">Reference proteome</keyword>
<dbReference type="PANTHER" id="PTHR32294">
    <property type="entry name" value="DNA POLYMERASE III SUBUNIT ALPHA"/>
    <property type="match status" value="1"/>
</dbReference>
<dbReference type="InterPro" id="IPR029460">
    <property type="entry name" value="DNAPol_HHH"/>
</dbReference>
<protein>
    <recommendedName>
        <fullName evidence="1">DNA-directed DNA polymerase</fullName>
        <ecNumber evidence="1">2.7.7.7</ecNumber>
    </recommendedName>
</protein>
<dbReference type="Gene3D" id="1.10.150.870">
    <property type="match status" value="1"/>
</dbReference>
<dbReference type="GeneID" id="93480393"/>
<dbReference type="Pfam" id="PF14579">
    <property type="entry name" value="HHH_6"/>
    <property type="match status" value="1"/>
</dbReference>
<evidence type="ECO:0000259" key="7">
    <source>
        <dbReference type="SMART" id="SM00306"/>
    </source>
</evidence>
<comment type="caution">
    <text evidence="8">The sequence shown here is derived from an EMBL/GenBank/DDBJ whole genome shotgun (WGS) entry which is preliminary data.</text>
</comment>
<dbReference type="EC" id="2.7.7.7" evidence="1"/>
<dbReference type="GO" id="GO:0006260">
    <property type="term" value="P:DNA replication"/>
    <property type="evidence" value="ECO:0007669"/>
    <property type="project" value="UniProtKB-KW"/>
</dbReference>
<evidence type="ECO:0000313" key="8">
    <source>
        <dbReference type="EMBL" id="EEX70056.1"/>
    </source>
</evidence>
<evidence type="ECO:0000256" key="5">
    <source>
        <dbReference type="ARBA" id="ARBA00022932"/>
    </source>
</evidence>
<evidence type="ECO:0000256" key="2">
    <source>
        <dbReference type="ARBA" id="ARBA00022679"/>
    </source>
</evidence>
<dbReference type="InterPro" id="IPR040982">
    <property type="entry name" value="DNA_pol3_finger"/>
</dbReference>
<dbReference type="SUPFAM" id="SSF51294">
    <property type="entry name" value="Hedgehog/intein (Hint) domain"/>
    <property type="match status" value="1"/>
</dbReference>
<dbReference type="EMBL" id="ABWK02000001">
    <property type="protein sequence ID" value="EEX70056.1"/>
    <property type="molecule type" value="Genomic_DNA"/>
</dbReference>
<proteinExistence type="predicted"/>
<dbReference type="PANTHER" id="PTHR32294:SF0">
    <property type="entry name" value="DNA POLYMERASE III SUBUNIT ALPHA"/>
    <property type="match status" value="1"/>
</dbReference>
<dbReference type="Pfam" id="PF07733">
    <property type="entry name" value="DNA_pol3_alpha"/>
    <property type="match status" value="1"/>
</dbReference>
<keyword evidence="4" id="KW-0235">DNA replication</keyword>
<keyword evidence="3 8" id="KW-0548">Nucleotidyltransferase</keyword>
<evidence type="ECO:0000256" key="6">
    <source>
        <dbReference type="ARBA" id="ARBA00049244"/>
    </source>
</evidence>
<dbReference type="AlphaFoldDB" id="C9KJJ0"/>
<dbReference type="eggNOG" id="COG0587">
    <property type="taxonomic scope" value="Bacteria"/>
</dbReference>
<dbReference type="HOGENOM" id="CLU_342830_0_0_9"/>
<dbReference type="GO" id="GO:0003887">
    <property type="term" value="F:DNA-directed DNA polymerase activity"/>
    <property type="evidence" value="ECO:0007669"/>
    <property type="project" value="UniProtKB-KW"/>
</dbReference>
<dbReference type="RefSeq" id="WP_005839091.1">
    <property type="nucleotide sequence ID" value="NZ_GG697141.2"/>
</dbReference>
<evidence type="ECO:0000256" key="3">
    <source>
        <dbReference type="ARBA" id="ARBA00022695"/>
    </source>
</evidence>
<evidence type="ECO:0000256" key="4">
    <source>
        <dbReference type="ARBA" id="ARBA00022705"/>
    </source>
</evidence>
<dbReference type="Pfam" id="PF17657">
    <property type="entry name" value="DNA_pol3_finger"/>
    <property type="match status" value="1"/>
</dbReference>
<dbReference type="Proteomes" id="UP000003671">
    <property type="component" value="Unassembled WGS sequence"/>
</dbReference>
<accession>C9KJJ0</accession>
<dbReference type="STRING" id="500635.MITSMUL_03189"/>
<name>C9KJJ0_9FIRM</name>
<organism evidence="8 9">
    <name type="scientific">Mitsuokella multacida DSM 20544</name>
    <dbReference type="NCBI Taxonomy" id="500635"/>
    <lineage>
        <taxon>Bacteria</taxon>
        <taxon>Bacillati</taxon>
        <taxon>Bacillota</taxon>
        <taxon>Negativicutes</taxon>
        <taxon>Selenomonadales</taxon>
        <taxon>Selenomonadaceae</taxon>
        <taxon>Mitsuokella</taxon>
    </lineage>
</organism>
<dbReference type="GO" id="GO:0008408">
    <property type="term" value="F:3'-5' exonuclease activity"/>
    <property type="evidence" value="ECO:0007669"/>
    <property type="project" value="InterPro"/>
</dbReference>